<feature type="transmembrane region" description="Helical" evidence="1">
    <location>
        <begin position="179"/>
        <end position="200"/>
    </location>
</feature>
<evidence type="ECO:0000256" key="1">
    <source>
        <dbReference type="SAM" id="Phobius"/>
    </source>
</evidence>
<feature type="transmembrane region" description="Helical" evidence="1">
    <location>
        <begin position="6"/>
        <end position="29"/>
    </location>
</feature>
<feature type="transmembrane region" description="Helical" evidence="1">
    <location>
        <begin position="105"/>
        <end position="132"/>
    </location>
</feature>
<reference evidence="2" key="1">
    <citation type="submission" date="2019-10" db="EMBL/GenBank/DDBJ databases">
        <authorList>
            <consortium name="DOE Joint Genome Institute"/>
            <person name="Kuo A."/>
            <person name="Miyauchi S."/>
            <person name="Kiss E."/>
            <person name="Drula E."/>
            <person name="Kohler A."/>
            <person name="Sanchez-Garcia M."/>
            <person name="Andreopoulos B."/>
            <person name="Barry K.W."/>
            <person name="Bonito G."/>
            <person name="Buee M."/>
            <person name="Carver A."/>
            <person name="Chen C."/>
            <person name="Cichocki N."/>
            <person name="Clum A."/>
            <person name="Culley D."/>
            <person name="Crous P.W."/>
            <person name="Fauchery L."/>
            <person name="Girlanda M."/>
            <person name="Hayes R."/>
            <person name="Keri Z."/>
            <person name="LaButti K."/>
            <person name="Lipzen A."/>
            <person name="Lombard V."/>
            <person name="Magnuson J."/>
            <person name="Maillard F."/>
            <person name="Morin E."/>
            <person name="Murat C."/>
            <person name="Nolan M."/>
            <person name="Ohm R."/>
            <person name="Pangilinan J."/>
            <person name="Pereira M."/>
            <person name="Perotto S."/>
            <person name="Peter M."/>
            <person name="Riley R."/>
            <person name="Sitrit Y."/>
            <person name="Stielow B."/>
            <person name="Szollosi G."/>
            <person name="Zifcakova L."/>
            <person name="Stursova M."/>
            <person name="Spatafora J.W."/>
            <person name="Tedersoo L."/>
            <person name="Vaario L.-M."/>
            <person name="Yamada A."/>
            <person name="Yan M."/>
            <person name="Wang P."/>
            <person name="Xu J."/>
            <person name="Bruns T."/>
            <person name="Baldrian P."/>
            <person name="Vilgalys R."/>
            <person name="Henrissat B."/>
            <person name="Grigoriev I.V."/>
            <person name="Hibbett D."/>
            <person name="Nagy L.G."/>
            <person name="Martin F.M."/>
        </authorList>
    </citation>
    <scope>NUCLEOTIDE SEQUENCE</scope>
    <source>
        <strain evidence="2">BED1</strain>
    </source>
</reference>
<feature type="transmembrane region" description="Helical" evidence="1">
    <location>
        <begin position="50"/>
        <end position="76"/>
    </location>
</feature>
<organism evidence="2 3">
    <name type="scientific">Boletus edulis BED1</name>
    <dbReference type="NCBI Taxonomy" id="1328754"/>
    <lineage>
        <taxon>Eukaryota</taxon>
        <taxon>Fungi</taxon>
        <taxon>Dikarya</taxon>
        <taxon>Basidiomycota</taxon>
        <taxon>Agaricomycotina</taxon>
        <taxon>Agaricomycetes</taxon>
        <taxon>Agaricomycetidae</taxon>
        <taxon>Boletales</taxon>
        <taxon>Boletineae</taxon>
        <taxon>Boletaceae</taxon>
        <taxon>Boletoideae</taxon>
        <taxon>Boletus</taxon>
    </lineage>
</organism>
<reference evidence="2" key="2">
    <citation type="journal article" date="2020" name="Nat. Commun.">
        <title>Large-scale genome sequencing of mycorrhizal fungi provides insights into the early evolution of symbiotic traits.</title>
        <authorList>
            <person name="Miyauchi S."/>
            <person name="Kiss E."/>
            <person name="Kuo A."/>
            <person name="Drula E."/>
            <person name="Kohler A."/>
            <person name="Sanchez-Garcia M."/>
            <person name="Morin E."/>
            <person name="Andreopoulos B."/>
            <person name="Barry K.W."/>
            <person name="Bonito G."/>
            <person name="Buee M."/>
            <person name="Carver A."/>
            <person name="Chen C."/>
            <person name="Cichocki N."/>
            <person name="Clum A."/>
            <person name="Culley D."/>
            <person name="Crous P.W."/>
            <person name="Fauchery L."/>
            <person name="Girlanda M."/>
            <person name="Hayes R.D."/>
            <person name="Keri Z."/>
            <person name="LaButti K."/>
            <person name="Lipzen A."/>
            <person name="Lombard V."/>
            <person name="Magnuson J."/>
            <person name="Maillard F."/>
            <person name="Murat C."/>
            <person name="Nolan M."/>
            <person name="Ohm R.A."/>
            <person name="Pangilinan J."/>
            <person name="Pereira M.F."/>
            <person name="Perotto S."/>
            <person name="Peter M."/>
            <person name="Pfister S."/>
            <person name="Riley R."/>
            <person name="Sitrit Y."/>
            <person name="Stielow J.B."/>
            <person name="Szollosi G."/>
            <person name="Zifcakova L."/>
            <person name="Stursova M."/>
            <person name="Spatafora J.W."/>
            <person name="Tedersoo L."/>
            <person name="Vaario L.M."/>
            <person name="Yamada A."/>
            <person name="Yan M."/>
            <person name="Wang P."/>
            <person name="Xu J."/>
            <person name="Bruns T."/>
            <person name="Baldrian P."/>
            <person name="Vilgalys R."/>
            <person name="Dunand C."/>
            <person name="Henrissat B."/>
            <person name="Grigoriev I.V."/>
            <person name="Hibbett D."/>
            <person name="Nagy L.G."/>
            <person name="Martin F.M."/>
        </authorList>
    </citation>
    <scope>NUCLEOTIDE SEQUENCE</scope>
    <source>
        <strain evidence="2">BED1</strain>
    </source>
</reference>
<evidence type="ECO:0000313" key="3">
    <source>
        <dbReference type="Proteomes" id="UP001194468"/>
    </source>
</evidence>
<dbReference type="Proteomes" id="UP001194468">
    <property type="component" value="Unassembled WGS sequence"/>
</dbReference>
<name>A0AAD4BMK2_BOLED</name>
<dbReference type="AlphaFoldDB" id="A0AAD4BMK2"/>
<gene>
    <name evidence="2" type="ORF">L210DRAFT_2598249</name>
</gene>
<dbReference type="EMBL" id="WHUW01000029">
    <property type="protein sequence ID" value="KAF8434305.1"/>
    <property type="molecule type" value="Genomic_DNA"/>
</dbReference>
<keyword evidence="1" id="KW-0812">Transmembrane</keyword>
<feature type="transmembrane region" description="Helical" evidence="1">
    <location>
        <begin position="231"/>
        <end position="249"/>
    </location>
</feature>
<evidence type="ECO:0000313" key="2">
    <source>
        <dbReference type="EMBL" id="KAF8434305.1"/>
    </source>
</evidence>
<accession>A0AAD4BMK2</accession>
<protein>
    <submittedName>
        <fullName evidence="2">Uncharacterized protein</fullName>
    </submittedName>
</protein>
<proteinExistence type="predicted"/>
<comment type="caution">
    <text evidence="2">The sequence shown here is derived from an EMBL/GenBank/DDBJ whole genome shotgun (WGS) entry which is preliminary data.</text>
</comment>
<keyword evidence="1" id="KW-1133">Transmembrane helix</keyword>
<keyword evidence="3" id="KW-1185">Reference proteome</keyword>
<sequence>MAHISPTVYLVWALLAAMLWAFLVFHLWCFDRFKCLRWNQGPYAGAFKRVMTYSYLLSIPSIIVFATGFAIIKYYYGYTVIPEYGVQPTPYQEWSQSAQNAILPLYLALAIGWSLEMVTHLEELCFWLFLVNSSSAQQDWFKSLYFKTWAVGSCIAVLVMPLITIFTRENVLKCEAYTFLTGGLVSLSMTIWFIPVLWTFPSFIASLKGKDVETATLVRLTKYHELNCIRVVFRFLFTVPLVILGVDGIRPHQYINEKMLPTDLLGILAAIGCIVSSGITLVGR</sequence>
<keyword evidence="1" id="KW-0472">Membrane</keyword>
<feature type="transmembrane region" description="Helical" evidence="1">
    <location>
        <begin position="264"/>
        <end position="283"/>
    </location>
</feature>
<feature type="transmembrane region" description="Helical" evidence="1">
    <location>
        <begin position="144"/>
        <end position="167"/>
    </location>
</feature>